<evidence type="ECO:0000313" key="7">
    <source>
        <dbReference type="EMBL" id="TDU72876.1"/>
    </source>
</evidence>
<dbReference type="Pfam" id="PF00034">
    <property type="entry name" value="Cytochrom_C"/>
    <property type="match status" value="1"/>
</dbReference>
<dbReference type="EMBL" id="SOCA01000002">
    <property type="protein sequence ID" value="TDU72876.1"/>
    <property type="molecule type" value="Genomic_DNA"/>
</dbReference>
<evidence type="ECO:0000256" key="5">
    <source>
        <dbReference type="SAM" id="SignalP"/>
    </source>
</evidence>
<feature type="signal peptide" evidence="5">
    <location>
        <begin position="1"/>
        <end position="31"/>
    </location>
</feature>
<name>A0A4R7S5F3_9BACT</name>
<dbReference type="InterPro" id="IPR013427">
    <property type="entry name" value="Haem-bd_dom_put"/>
</dbReference>
<evidence type="ECO:0000256" key="4">
    <source>
        <dbReference type="PROSITE-ProRule" id="PRU00433"/>
    </source>
</evidence>
<dbReference type="PROSITE" id="PS51007">
    <property type="entry name" value="CYTC"/>
    <property type="match status" value="1"/>
</dbReference>
<dbReference type="PANTHER" id="PTHR33546:SF1">
    <property type="entry name" value="LARGE, MULTIFUNCTIONAL SECRETED PROTEIN"/>
    <property type="match status" value="1"/>
</dbReference>
<dbReference type="InterPro" id="IPR055557">
    <property type="entry name" value="DUF7133"/>
</dbReference>
<feature type="domain" description="Cytochrome c" evidence="6">
    <location>
        <begin position="796"/>
        <end position="928"/>
    </location>
</feature>
<keyword evidence="2 4" id="KW-0479">Metal-binding</keyword>
<evidence type="ECO:0000259" key="6">
    <source>
        <dbReference type="PROSITE" id="PS51007"/>
    </source>
</evidence>
<dbReference type="SUPFAM" id="SSF46626">
    <property type="entry name" value="Cytochrome c"/>
    <property type="match status" value="1"/>
</dbReference>
<dbReference type="AlphaFoldDB" id="A0A4R7S5F3"/>
<evidence type="ECO:0000256" key="3">
    <source>
        <dbReference type="ARBA" id="ARBA00023004"/>
    </source>
</evidence>
<dbReference type="GO" id="GO:0009055">
    <property type="term" value="F:electron transfer activity"/>
    <property type="evidence" value="ECO:0007669"/>
    <property type="project" value="InterPro"/>
</dbReference>
<keyword evidence="3 4" id="KW-0408">Iron</keyword>
<keyword evidence="8" id="KW-1185">Reference proteome</keyword>
<comment type="caution">
    <text evidence="7">The sequence shown here is derived from an EMBL/GenBank/DDBJ whole genome shotgun (WGS) entry which is preliminary data.</text>
</comment>
<dbReference type="Pfam" id="PF23500">
    <property type="entry name" value="DUF7133"/>
    <property type="match status" value="1"/>
</dbReference>
<dbReference type="SUPFAM" id="SSF63829">
    <property type="entry name" value="Calcium-dependent phosphotriesterase"/>
    <property type="match status" value="1"/>
</dbReference>
<proteinExistence type="predicted"/>
<gene>
    <name evidence="7" type="ORF">EI77_01342</name>
</gene>
<dbReference type="NCBIfam" id="TIGR02603">
    <property type="entry name" value="CxxCH_TIGR02603"/>
    <property type="match status" value="1"/>
</dbReference>
<dbReference type="SUPFAM" id="SSF48371">
    <property type="entry name" value="ARM repeat"/>
    <property type="match status" value="1"/>
</dbReference>
<evidence type="ECO:0000256" key="1">
    <source>
        <dbReference type="ARBA" id="ARBA00022617"/>
    </source>
</evidence>
<dbReference type="InterPro" id="IPR036909">
    <property type="entry name" value="Cyt_c-like_dom_sf"/>
</dbReference>
<dbReference type="PANTHER" id="PTHR33546">
    <property type="entry name" value="LARGE, MULTIFUNCTIONAL SECRETED PROTEIN-RELATED"/>
    <property type="match status" value="1"/>
</dbReference>
<dbReference type="GO" id="GO:0020037">
    <property type="term" value="F:heme binding"/>
    <property type="evidence" value="ECO:0007669"/>
    <property type="project" value="InterPro"/>
</dbReference>
<feature type="chain" id="PRO_5020583465" evidence="5">
    <location>
        <begin position="32"/>
        <end position="928"/>
    </location>
</feature>
<sequence>MRGKLLVETAPMLRPTTALALLAVVTVTAFAAKPEKPARPEKPVRPVKEFVPAKPAFTADPAVPAFDEKAAVPVHLDTSMFKVPEGLEISVWATSPMLFNPANMDVDHAGRIWVAEGINYRRNSGRSREGDAIRVLQDTDGDGKADESHVFVREKELECPLGVAVFDNVIVVSNTPNIIVYTDVDRDLKFDPSVDKREVLLSGFEQPQHDHSLHSVYAGPDGRWYFSNGNCGAQFTDKSGNTFRIGSGYLNNTYVGEKSDDGHVYVGGFTASMEPNGHNARVLGFNYRNSYEGVKNSFGNMFLNDNDDPPACRVSHLIEGGSFGFFSRDGKRQWRADKRPGQTTAIAEWRQEDPGSIPAGDVYGGGAPTGMCYYENGALGDKWKGLLLSCETGRNVVFGYLPKLDGAGFKLERFDFCTTNTTGVFKGSDFVGGKDNMSDESHTLFRPSDVCVGADGAIYVSDWFDKRTGGHMDTDETCSGTIYRIAPKGFKAQQPKISYDTTEGQIAALKSPATNVRHSGFVKLKEQGEKSLPAVTALLNDENPYIAARAVWLLAQMGEKASLRIRPWLESDDADKRLVAFRALRAAGGDLLDLYNSMAADGSAAVRSEVAVAMRDVPFAQSGKILVELAKRYNGKDRSYLEAWGIGCTGKEAEVWAALKKAGNGTAAEDWSDAFAQATWRLHPVAAVEDVKARALSAKLSAPQRKLALDTLAFTQDPSAANAMLAVAKDKESPIHGDAMWWLINRSTNDWNEYNIAGELKAQGIFDPDAIKLVTIEIPPAGESLVKLEDVLKLKGDAKNGSSLVVRCVMCHQINGQGVEFGPSLQGWGLSQPTDIIAQAIIDPSKDIAHGFDGVEILTKDGLKIHGMVLAEGDVFIVRSMGGQTQFVPRKRIANRTKMTRSLMLSGSQLGLTAQDIADIVAYMRQAE</sequence>
<dbReference type="InterPro" id="IPR013428">
    <property type="entry name" value="Membrane-bound_put_N"/>
</dbReference>
<organism evidence="7 8">
    <name type="scientific">Prosthecobacter fusiformis</name>
    <dbReference type="NCBI Taxonomy" id="48464"/>
    <lineage>
        <taxon>Bacteria</taxon>
        <taxon>Pseudomonadati</taxon>
        <taxon>Verrucomicrobiota</taxon>
        <taxon>Verrucomicrobiia</taxon>
        <taxon>Verrucomicrobiales</taxon>
        <taxon>Verrucomicrobiaceae</taxon>
        <taxon>Prosthecobacter</taxon>
    </lineage>
</organism>
<accession>A0A4R7S5F3</accession>
<dbReference type="InterPro" id="IPR009056">
    <property type="entry name" value="Cyt_c-like_dom"/>
</dbReference>
<dbReference type="InterPro" id="IPR016024">
    <property type="entry name" value="ARM-type_fold"/>
</dbReference>
<dbReference type="Gene3D" id="1.10.760.10">
    <property type="entry name" value="Cytochrome c-like domain"/>
    <property type="match status" value="1"/>
</dbReference>
<keyword evidence="5" id="KW-0732">Signal</keyword>
<keyword evidence="1 4" id="KW-0349">Heme</keyword>
<reference evidence="7 8" key="1">
    <citation type="submission" date="2019-03" db="EMBL/GenBank/DDBJ databases">
        <title>Genomic Encyclopedia of Archaeal and Bacterial Type Strains, Phase II (KMG-II): from individual species to whole genera.</title>
        <authorList>
            <person name="Goeker M."/>
        </authorList>
    </citation>
    <scope>NUCLEOTIDE SEQUENCE [LARGE SCALE GENOMIC DNA]</scope>
    <source>
        <strain evidence="7 8">ATCC 25309</strain>
    </source>
</reference>
<dbReference type="Gene3D" id="1.25.10.10">
    <property type="entry name" value="Leucine-rich Repeat Variant"/>
    <property type="match status" value="1"/>
</dbReference>
<dbReference type="GO" id="GO:0046872">
    <property type="term" value="F:metal ion binding"/>
    <property type="evidence" value="ECO:0007669"/>
    <property type="project" value="UniProtKB-KW"/>
</dbReference>
<evidence type="ECO:0000313" key="8">
    <source>
        <dbReference type="Proteomes" id="UP000295662"/>
    </source>
</evidence>
<dbReference type="InterPro" id="IPR011042">
    <property type="entry name" value="6-blade_b-propeller_TolB-like"/>
</dbReference>
<dbReference type="Proteomes" id="UP000295662">
    <property type="component" value="Unassembled WGS sequence"/>
</dbReference>
<dbReference type="NCBIfam" id="TIGR02604">
    <property type="entry name" value="Piru_Ver_Nterm"/>
    <property type="match status" value="1"/>
</dbReference>
<dbReference type="Gene3D" id="2.120.10.30">
    <property type="entry name" value="TolB, C-terminal domain"/>
    <property type="match status" value="1"/>
</dbReference>
<dbReference type="InterPro" id="IPR011989">
    <property type="entry name" value="ARM-like"/>
</dbReference>
<evidence type="ECO:0000256" key="2">
    <source>
        <dbReference type="ARBA" id="ARBA00022723"/>
    </source>
</evidence>
<protein>
    <submittedName>
        <fullName evidence="7">Putative membrane-bound dehydrogenase-like protein</fullName>
    </submittedName>
</protein>